<accession>A0ABR3KDQ7</accession>
<feature type="transmembrane region" description="Helical" evidence="6">
    <location>
        <begin position="215"/>
        <end position="232"/>
    </location>
</feature>
<evidence type="ECO:0000256" key="6">
    <source>
        <dbReference type="SAM" id="Phobius"/>
    </source>
</evidence>
<sequence length="294" mass="33688">MKKRLFSCGADPVAIGYGNGELCFRSLPVAASFFISSFGYDKEGCGGAVWTDLEVPAGIDRKDHVETCRFGALMEEESIVDKPPFIFRLCKTISQRYQSFLDHWTPYTLVRWIFTVFLGFLYMLRIIYVQGYYIVTYALGIYYLNLLIAFLSPKIDPAFAAEEEFEDGPSLPTSSKEEFRPFMRRLPEFKFWHAATKAVIFAFCCTFIEAFDIPVFWPILVVYFIILFCLTMKRQIKHMIKYRYVPFSFGKPRHTGKASQGGQAFQNLSQPLLDEATSPIASTEPLISVSVNER</sequence>
<reference evidence="7 8" key="1">
    <citation type="submission" date="2024-07" db="EMBL/GenBank/DDBJ databases">
        <title>Enhanced genomic and transcriptomic resources for Trichinella pseudospiralis and T. spiralis underpin the discovery of pronounced molecular differences between stages and species.</title>
        <authorList>
            <person name="Pasi K.K."/>
            <person name="La Rosa G."/>
            <person name="Gomez-Morales M.A."/>
            <person name="Tosini F."/>
            <person name="Sumanam S."/>
            <person name="Young N.D."/>
            <person name="Chang B.C."/>
            <person name="Robin G.B."/>
        </authorList>
    </citation>
    <scope>NUCLEOTIDE SEQUENCE [LARGE SCALE GENOMIC DNA]</scope>
    <source>
        <strain evidence="7">ISS534</strain>
    </source>
</reference>
<organism evidence="7 8">
    <name type="scientific">Trichinella spiralis</name>
    <name type="common">Trichina worm</name>
    <dbReference type="NCBI Taxonomy" id="6334"/>
    <lineage>
        <taxon>Eukaryota</taxon>
        <taxon>Metazoa</taxon>
        <taxon>Ecdysozoa</taxon>
        <taxon>Nematoda</taxon>
        <taxon>Enoplea</taxon>
        <taxon>Dorylaimia</taxon>
        <taxon>Trichinellida</taxon>
        <taxon>Trichinellidae</taxon>
        <taxon>Trichinella</taxon>
    </lineage>
</organism>
<feature type="transmembrane region" description="Helical" evidence="6">
    <location>
        <begin position="191"/>
        <end position="209"/>
    </location>
</feature>
<evidence type="ECO:0000313" key="8">
    <source>
        <dbReference type="Proteomes" id="UP001558632"/>
    </source>
</evidence>
<evidence type="ECO:0000256" key="2">
    <source>
        <dbReference type="ARBA" id="ARBA00006070"/>
    </source>
</evidence>
<feature type="transmembrane region" description="Helical" evidence="6">
    <location>
        <begin position="134"/>
        <end position="151"/>
    </location>
</feature>
<keyword evidence="4 6" id="KW-1133">Transmembrane helix</keyword>
<gene>
    <name evidence="7" type="ORF">TSPI_01660</name>
</gene>
<dbReference type="Proteomes" id="UP001558632">
    <property type="component" value="Unassembled WGS sequence"/>
</dbReference>
<evidence type="ECO:0000256" key="1">
    <source>
        <dbReference type="ARBA" id="ARBA00004141"/>
    </source>
</evidence>
<protein>
    <submittedName>
        <fullName evidence="7">Protein RER1</fullName>
    </submittedName>
</protein>
<dbReference type="PANTHER" id="PTHR10743:SF0">
    <property type="entry name" value="PROTEIN RER1"/>
    <property type="match status" value="1"/>
</dbReference>
<proteinExistence type="inferred from homology"/>
<evidence type="ECO:0000256" key="3">
    <source>
        <dbReference type="ARBA" id="ARBA00022692"/>
    </source>
</evidence>
<dbReference type="EMBL" id="JBEUSY010000390">
    <property type="protein sequence ID" value="KAL1235075.1"/>
    <property type="molecule type" value="Genomic_DNA"/>
</dbReference>
<dbReference type="Pfam" id="PF03248">
    <property type="entry name" value="Rer1"/>
    <property type="match status" value="1"/>
</dbReference>
<evidence type="ECO:0000313" key="7">
    <source>
        <dbReference type="EMBL" id="KAL1235075.1"/>
    </source>
</evidence>
<evidence type="ECO:0000256" key="5">
    <source>
        <dbReference type="ARBA" id="ARBA00023136"/>
    </source>
</evidence>
<keyword evidence="8" id="KW-1185">Reference proteome</keyword>
<keyword evidence="5 6" id="KW-0472">Membrane</keyword>
<evidence type="ECO:0000256" key="4">
    <source>
        <dbReference type="ARBA" id="ARBA00022989"/>
    </source>
</evidence>
<comment type="caution">
    <text evidence="7">The sequence shown here is derived from an EMBL/GenBank/DDBJ whole genome shotgun (WGS) entry which is preliminary data.</text>
</comment>
<dbReference type="PANTHER" id="PTHR10743">
    <property type="entry name" value="PROTEIN RER1"/>
    <property type="match status" value="1"/>
</dbReference>
<feature type="transmembrane region" description="Helical" evidence="6">
    <location>
        <begin position="109"/>
        <end position="128"/>
    </location>
</feature>
<comment type="subcellular location">
    <subcellularLocation>
        <location evidence="1">Membrane</location>
        <topology evidence="1">Multi-pass membrane protein</topology>
    </subcellularLocation>
</comment>
<comment type="similarity">
    <text evidence="2">Belongs to the RER1 family.</text>
</comment>
<name>A0ABR3KDQ7_TRISP</name>
<keyword evidence="3 6" id="KW-0812">Transmembrane</keyword>
<dbReference type="InterPro" id="IPR004932">
    <property type="entry name" value="Rer1"/>
</dbReference>